<dbReference type="Pfam" id="PF13350">
    <property type="entry name" value="Y_phosphatase3"/>
    <property type="match status" value="1"/>
</dbReference>
<dbReference type="HOGENOM" id="CLU_057546_1_1_1"/>
<dbReference type="Proteomes" id="UP000054321">
    <property type="component" value="Unassembled WGS sequence"/>
</dbReference>
<dbReference type="EMBL" id="KN832884">
    <property type="protein sequence ID" value="KIM96517.1"/>
    <property type="molecule type" value="Genomic_DNA"/>
</dbReference>
<dbReference type="PROSITE" id="PS00383">
    <property type="entry name" value="TYR_PHOSPHATASE_1"/>
    <property type="match status" value="1"/>
</dbReference>
<keyword evidence="3" id="KW-1185">Reference proteome</keyword>
<dbReference type="PROSITE" id="PS50056">
    <property type="entry name" value="TYR_PHOSPHATASE_2"/>
    <property type="match status" value="1"/>
</dbReference>
<dbReference type="OrthoDB" id="449382at2759"/>
<dbReference type="SUPFAM" id="SSF52799">
    <property type="entry name" value="(Phosphotyrosine protein) phosphatases II"/>
    <property type="match status" value="1"/>
</dbReference>
<reference evidence="3" key="2">
    <citation type="submission" date="2015-01" db="EMBL/GenBank/DDBJ databases">
        <title>Evolutionary Origins and Diversification of the Mycorrhizal Mutualists.</title>
        <authorList>
            <consortium name="DOE Joint Genome Institute"/>
            <consortium name="Mycorrhizal Genomics Consortium"/>
            <person name="Kohler A."/>
            <person name="Kuo A."/>
            <person name="Nagy L.G."/>
            <person name="Floudas D."/>
            <person name="Copeland A."/>
            <person name="Barry K.W."/>
            <person name="Cichocki N."/>
            <person name="Veneault-Fourrey C."/>
            <person name="LaButti K."/>
            <person name="Lindquist E.A."/>
            <person name="Lipzen A."/>
            <person name="Lundell T."/>
            <person name="Morin E."/>
            <person name="Murat C."/>
            <person name="Riley R."/>
            <person name="Ohm R."/>
            <person name="Sun H."/>
            <person name="Tunlid A."/>
            <person name="Henrissat B."/>
            <person name="Grigoriev I.V."/>
            <person name="Hibbett D.S."/>
            <person name="Martin F."/>
        </authorList>
    </citation>
    <scope>NUCLEOTIDE SEQUENCE [LARGE SCALE GENOMIC DNA]</scope>
    <source>
        <strain evidence="3">Zn</strain>
    </source>
</reference>
<dbReference type="Gene3D" id="3.90.190.10">
    <property type="entry name" value="Protein tyrosine phosphatase superfamily"/>
    <property type="match status" value="1"/>
</dbReference>
<dbReference type="InterPro" id="IPR016130">
    <property type="entry name" value="Tyr_Pase_AS"/>
</dbReference>
<evidence type="ECO:0000313" key="3">
    <source>
        <dbReference type="Proteomes" id="UP000054321"/>
    </source>
</evidence>
<organism evidence="2 3">
    <name type="scientific">Oidiodendron maius (strain Zn)</name>
    <dbReference type="NCBI Taxonomy" id="913774"/>
    <lineage>
        <taxon>Eukaryota</taxon>
        <taxon>Fungi</taxon>
        <taxon>Dikarya</taxon>
        <taxon>Ascomycota</taxon>
        <taxon>Pezizomycotina</taxon>
        <taxon>Leotiomycetes</taxon>
        <taxon>Leotiomycetes incertae sedis</taxon>
        <taxon>Myxotrichaceae</taxon>
        <taxon>Oidiodendron</taxon>
    </lineage>
</organism>
<dbReference type="AlphaFoldDB" id="A0A0C3D3L7"/>
<feature type="domain" description="Tyrosine specific protein phosphatases" evidence="1">
    <location>
        <begin position="91"/>
        <end position="136"/>
    </location>
</feature>
<name>A0A0C3D3L7_OIDMZ</name>
<evidence type="ECO:0000313" key="2">
    <source>
        <dbReference type="EMBL" id="KIM96517.1"/>
    </source>
</evidence>
<dbReference type="InParanoid" id="A0A0C3D3L7"/>
<proteinExistence type="predicted"/>
<dbReference type="InterPro" id="IPR029021">
    <property type="entry name" value="Prot-tyrosine_phosphatase-like"/>
</dbReference>
<dbReference type="GO" id="GO:0004721">
    <property type="term" value="F:phosphoprotein phosphatase activity"/>
    <property type="evidence" value="ECO:0007669"/>
    <property type="project" value="InterPro"/>
</dbReference>
<dbReference type="InterPro" id="IPR026893">
    <property type="entry name" value="Tyr/Ser_Pase_IphP-type"/>
</dbReference>
<accession>A0A0C3D3L7</accession>
<gene>
    <name evidence="2" type="ORF">OIDMADRAFT_20830</name>
</gene>
<reference evidence="2 3" key="1">
    <citation type="submission" date="2014-04" db="EMBL/GenBank/DDBJ databases">
        <authorList>
            <consortium name="DOE Joint Genome Institute"/>
            <person name="Kuo A."/>
            <person name="Martino E."/>
            <person name="Perotto S."/>
            <person name="Kohler A."/>
            <person name="Nagy L.G."/>
            <person name="Floudas D."/>
            <person name="Copeland A."/>
            <person name="Barry K.W."/>
            <person name="Cichocki N."/>
            <person name="Veneault-Fourrey C."/>
            <person name="LaButti K."/>
            <person name="Lindquist E.A."/>
            <person name="Lipzen A."/>
            <person name="Lundell T."/>
            <person name="Morin E."/>
            <person name="Murat C."/>
            <person name="Sun H."/>
            <person name="Tunlid A."/>
            <person name="Henrissat B."/>
            <person name="Grigoriev I.V."/>
            <person name="Hibbett D.S."/>
            <person name="Martin F."/>
            <person name="Nordberg H.P."/>
            <person name="Cantor M.N."/>
            <person name="Hua S.X."/>
        </authorList>
    </citation>
    <scope>NUCLEOTIDE SEQUENCE [LARGE SCALE GENOMIC DNA]</scope>
    <source>
        <strain evidence="2 3">Zn</strain>
    </source>
</reference>
<dbReference type="STRING" id="913774.A0A0C3D3L7"/>
<protein>
    <recommendedName>
        <fullName evidence="1">Tyrosine specific protein phosphatases domain-containing protein</fullName>
    </recommendedName>
</protein>
<dbReference type="InterPro" id="IPR000387">
    <property type="entry name" value="Tyr_Pase_dom"/>
</dbReference>
<sequence length="254" mass="27709">MPAAILSSLHTTYNITTIYDLRSRGERQRNASPVIEGIETVWIPSCSDLEGLGIPSSDEEAAKKTKTASMVLKPADFIEKNGEVAFLKMYANILQIHKEPYKAIFRRLMGPIAEGGILFHCTAGKDRTGVLAALILALVGASKEEIAHDYALTRVGVDPFRTHLLGVVLKMLGMSEEDALKAPGFEELCGAKGQIILAFLDWMDEKWGAGGKASASAEYPGVEGYLTEELHFTAEEVNKIRSNLKIEKSQLDGI</sequence>
<evidence type="ECO:0000259" key="1">
    <source>
        <dbReference type="PROSITE" id="PS50056"/>
    </source>
</evidence>